<proteinExistence type="inferred from homology"/>
<accession>A0ABN8P564</accession>
<sequence length="147" mass="16639">MAHLSSDPSLKERWIIVYPAYLNSRRTVEQGRRVPKTKAADNPTVHEIRDVCQSQGLNCEIENKYYPRDSAKDAMCRGRVRVQLKNSDSSFVNEKFQSRKALFQFIGEMIPKLKSRQTKSSQSDSSSQQQGTAASSKKKKGKKGKGK</sequence>
<keyword evidence="9" id="KW-1185">Reference proteome</keyword>
<keyword evidence="4" id="KW-0733">Signal recognition particle</keyword>
<dbReference type="InterPro" id="IPR036521">
    <property type="entry name" value="SRP19-like_sf"/>
</dbReference>
<evidence type="ECO:0000256" key="2">
    <source>
        <dbReference type="ARBA" id="ARBA00008910"/>
    </source>
</evidence>
<feature type="region of interest" description="Disordered" evidence="7">
    <location>
        <begin position="114"/>
        <end position="147"/>
    </location>
</feature>
<evidence type="ECO:0000256" key="5">
    <source>
        <dbReference type="ARBA" id="ARBA00023274"/>
    </source>
</evidence>
<dbReference type="InterPro" id="IPR002778">
    <property type="entry name" value="Signal_recog_particle_SRP19"/>
</dbReference>
<dbReference type="SUPFAM" id="SSF69695">
    <property type="entry name" value="SRP19"/>
    <property type="match status" value="1"/>
</dbReference>
<dbReference type="EMBL" id="CALNXK010000048">
    <property type="protein sequence ID" value="CAH3130652.1"/>
    <property type="molecule type" value="Genomic_DNA"/>
</dbReference>
<evidence type="ECO:0000256" key="7">
    <source>
        <dbReference type="SAM" id="MobiDB-lite"/>
    </source>
</evidence>
<feature type="compositionally biased region" description="Low complexity" evidence="7">
    <location>
        <begin position="118"/>
        <end position="135"/>
    </location>
</feature>
<dbReference type="PANTHER" id="PTHR17453">
    <property type="entry name" value="SIGNAL RECOGNITION PARTICLE 19 KD PROTEIN"/>
    <property type="match status" value="1"/>
</dbReference>
<reference evidence="8 9" key="1">
    <citation type="submission" date="2022-05" db="EMBL/GenBank/DDBJ databases">
        <authorList>
            <consortium name="Genoscope - CEA"/>
            <person name="William W."/>
        </authorList>
    </citation>
    <scope>NUCLEOTIDE SEQUENCE [LARGE SCALE GENOMIC DNA]</scope>
</reference>
<evidence type="ECO:0000313" key="9">
    <source>
        <dbReference type="Proteomes" id="UP001159405"/>
    </source>
</evidence>
<evidence type="ECO:0000256" key="6">
    <source>
        <dbReference type="ARBA" id="ARBA00045518"/>
    </source>
</evidence>
<feature type="compositionally biased region" description="Basic residues" evidence="7">
    <location>
        <begin position="136"/>
        <end position="147"/>
    </location>
</feature>
<dbReference type="Proteomes" id="UP001159405">
    <property type="component" value="Unassembled WGS sequence"/>
</dbReference>
<evidence type="ECO:0000256" key="3">
    <source>
        <dbReference type="ARBA" id="ARBA00022490"/>
    </source>
</evidence>
<dbReference type="Gene3D" id="3.30.56.30">
    <property type="entry name" value="Signal recognition particle, SRP19-like subunit"/>
    <property type="match status" value="1"/>
</dbReference>
<evidence type="ECO:0000313" key="8">
    <source>
        <dbReference type="EMBL" id="CAH3130652.1"/>
    </source>
</evidence>
<evidence type="ECO:0000256" key="1">
    <source>
        <dbReference type="ARBA" id="ARBA00004496"/>
    </source>
</evidence>
<protein>
    <recommendedName>
        <fullName evidence="10">Signal recognition particle 19 kDa protein</fullName>
    </recommendedName>
</protein>
<dbReference type="Pfam" id="PF01922">
    <property type="entry name" value="SRP19"/>
    <property type="match status" value="1"/>
</dbReference>
<evidence type="ECO:0000256" key="4">
    <source>
        <dbReference type="ARBA" id="ARBA00023135"/>
    </source>
</evidence>
<keyword evidence="3" id="KW-0963">Cytoplasm</keyword>
<keyword evidence="5" id="KW-0687">Ribonucleoprotein</keyword>
<evidence type="ECO:0008006" key="10">
    <source>
        <dbReference type="Google" id="ProtNLM"/>
    </source>
</evidence>
<organism evidence="8 9">
    <name type="scientific">Porites lobata</name>
    <dbReference type="NCBI Taxonomy" id="104759"/>
    <lineage>
        <taxon>Eukaryota</taxon>
        <taxon>Metazoa</taxon>
        <taxon>Cnidaria</taxon>
        <taxon>Anthozoa</taxon>
        <taxon>Hexacorallia</taxon>
        <taxon>Scleractinia</taxon>
        <taxon>Fungiina</taxon>
        <taxon>Poritidae</taxon>
        <taxon>Porites</taxon>
    </lineage>
</organism>
<gene>
    <name evidence="8" type="ORF">PLOB_00034763</name>
</gene>
<comment type="similarity">
    <text evidence="2">Belongs to the SRP19 family.</text>
</comment>
<comment type="caution">
    <text evidence="8">The sequence shown here is derived from an EMBL/GenBank/DDBJ whole genome shotgun (WGS) entry which is preliminary data.</text>
</comment>
<dbReference type="PANTHER" id="PTHR17453:SF0">
    <property type="entry name" value="SIGNAL RECOGNITION PARTICLE 19 KDA PROTEIN"/>
    <property type="match status" value="1"/>
</dbReference>
<comment type="function">
    <text evidence="6">Component of the signal recognition particle (SRP) complex, a ribonucleoprotein complex that mediates the cotranslational targeting of secretory and membrane proteins to the endoplasmic reticulum (ER). Binds directly to 7SL RNA. Mediates binding of SRP54 to the SRP complex.</text>
</comment>
<comment type="subcellular location">
    <subcellularLocation>
        <location evidence="1">Cytoplasm</location>
    </subcellularLocation>
</comment>
<name>A0ABN8P564_9CNID</name>